<dbReference type="GO" id="GO:0050660">
    <property type="term" value="F:flavin adenine dinucleotide binding"/>
    <property type="evidence" value="ECO:0007669"/>
    <property type="project" value="InterPro"/>
</dbReference>
<keyword evidence="5" id="KW-0560">Oxidoreductase</keyword>
<dbReference type="EMBL" id="CP069811">
    <property type="protein sequence ID" value="QRQ92443.1"/>
    <property type="molecule type" value="Genomic_DNA"/>
</dbReference>
<evidence type="ECO:0000313" key="8">
    <source>
        <dbReference type="EMBL" id="SPC07637.1"/>
    </source>
</evidence>
<dbReference type="GO" id="GO:0003985">
    <property type="term" value="F:acetyl-CoA C-acetyltransferase activity"/>
    <property type="evidence" value="ECO:0007669"/>
    <property type="project" value="UniProtKB-EC"/>
</dbReference>
<evidence type="ECO:0000313" key="7">
    <source>
        <dbReference type="EMBL" id="QRQ92443.1"/>
    </source>
</evidence>
<evidence type="ECO:0000256" key="2">
    <source>
        <dbReference type="ARBA" id="ARBA00009347"/>
    </source>
</evidence>
<dbReference type="Proteomes" id="UP000623307">
    <property type="component" value="Chromosome 1"/>
</dbReference>
<dbReference type="GO" id="GO:0003995">
    <property type="term" value="F:acyl-CoA dehydrogenase activity"/>
    <property type="evidence" value="ECO:0007669"/>
    <property type="project" value="TreeGrafter"/>
</dbReference>
<dbReference type="InterPro" id="IPR009100">
    <property type="entry name" value="AcylCoA_DH/oxidase_NM_dom_sf"/>
</dbReference>
<accession>A0A375GJQ2</accession>
<dbReference type="InterPro" id="IPR037069">
    <property type="entry name" value="AcylCoA_DH/ox_N_sf"/>
</dbReference>
<comment type="similarity">
    <text evidence="2">Belongs to the acyl-CoA dehydrogenase family.</text>
</comment>
<dbReference type="RefSeq" id="WP_063239343.1">
    <property type="nucleotide sequence ID" value="NZ_CP069809.1"/>
</dbReference>
<evidence type="ECO:0000313" key="9">
    <source>
        <dbReference type="EMBL" id="SPC24571.1"/>
    </source>
</evidence>
<organism evidence="8 10">
    <name type="scientific">Cupriavidus oxalaticus</name>
    <dbReference type="NCBI Taxonomy" id="96344"/>
    <lineage>
        <taxon>Bacteria</taxon>
        <taxon>Pseudomonadati</taxon>
        <taxon>Pseudomonadota</taxon>
        <taxon>Betaproteobacteria</taxon>
        <taxon>Burkholderiales</taxon>
        <taxon>Burkholderiaceae</taxon>
        <taxon>Cupriavidus</taxon>
    </lineage>
</organism>
<dbReference type="InterPro" id="IPR036250">
    <property type="entry name" value="AcylCo_DH-like_C"/>
</dbReference>
<evidence type="ECO:0000313" key="11">
    <source>
        <dbReference type="Proteomes" id="UP000623307"/>
    </source>
</evidence>
<gene>
    <name evidence="9" type="ORF">CO2235_MP80412</name>
    <name evidence="8" type="ORF">CO2235_U770079</name>
    <name evidence="7" type="ORF">JTE92_05980</name>
</gene>
<dbReference type="Pfam" id="PF00441">
    <property type="entry name" value="Acyl-CoA_dh_1"/>
    <property type="match status" value="1"/>
</dbReference>
<reference evidence="10" key="1">
    <citation type="submission" date="2018-01" db="EMBL/GenBank/DDBJ databases">
        <authorList>
            <person name="Gaut B.S."/>
            <person name="Morton B.R."/>
            <person name="Clegg M.T."/>
            <person name="Duvall M.R."/>
        </authorList>
    </citation>
    <scope>NUCLEOTIDE SEQUENCE [LARGE SCALE GENOMIC DNA]</scope>
</reference>
<dbReference type="AlphaFoldDB" id="A0A375GJQ2"/>
<dbReference type="SUPFAM" id="SSF56645">
    <property type="entry name" value="Acyl-CoA dehydrogenase NM domain-like"/>
    <property type="match status" value="1"/>
</dbReference>
<dbReference type="PANTHER" id="PTHR43884">
    <property type="entry name" value="ACYL-COA DEHYDROGENASE"/>
    <property type="match status" value="1"/>
</dbReference>
<keyword evidence="8" id="KW-0012">Acyltransferase</keyword>
<dbReference type="GeneID" id="303489059"/>
<dbReference type="OrthoDB" id="2450120at2"/>
<dbReference type="SUPFAM" id="SSF47203">
    <property type="entry name" value="Acyl-CoA dehydrogenase C-terminal domain-like"/>
    <property type="match status" value="1"/>
</dbReference>
<sequence length="337" mass="35222">MTDSLLEGFERALADLCADEAVRRSEAGEGAAAQWAAIDALGYTDALVFAECGGAGLSLPEAFPLFLAAGRAGLSHPFAETAIARAMLAKAGRESAGECIAIAPAAAGGQHIICRNVPGGALADLVLTQWRGEWLLLPVSAAMHTPGIYRPLASASLQWQSADAAVFRFRDDDADILAVCNAAQAAGMAGAMQRVLAMSVTYVNDRQQFGRAISQFQAMQQELSVMAEQASSSVFAARLGCAADGWLPDPLRAASAKLRACEAGERVAAIAHAVHGAIGITEELALGLFTRRLHEWRSVGGSENACAKLLGDALFAQRGASSQVILDFARTQLAFHA</sequence>
<dbReference type="EMBL" id="OGUS01000143">
    <property type="protein sequence ID" value="SPC24571.1"/>
    <property type="molecule type" value="Genomic_DNA"/>
</dbReference>
<protein>
    <submittedName>
        <fullName evidence="8">Acetyl-CoA acetyltransferase</fullName>
        <ecNumber evidence="8">2.3.1.9</ecNumber>
    </submittedName>
    <submittedName>
        <fullName evidence="7">Acyl-CoA dehydrogenase</fullName>
    </submittedName>
</protein>
<keyword evidence="3" id="KW-0285">Flavoprotein</keyword>
<proteinExistence type="inferred from homology"/>
<keyword evidence="4" id="KW-0274">FAD</keyword>
<dbReference type="Gene3D" id="1.10.540.10">
    <property type="entry name" value="Acyl-CoA dehydrogenase/oxidase, N-terminal domain"/>
    <property type="match status" value="1"/>
</dbReference>
<geneLocation type="plasmid" evidence="10">
    <name>co2235_mp</name>
</geneLocation>
<evidence type="ECO:0000256" key="4">
    <source>
        <dbReference type="ARBA" id="ARBA00022827"/>
    </source>
</evidence>
<dbReference type="InterPro" id="IPR009075">
    <property type="entry name" value="AcylCo_DH/oxidase_C"/>
</dbReference>
<keyword evidence="11" id="KW-1185">Reference proteome</keyword>
<dbReference type="PANTHER" id="PTHR43884:SF20">
    <property type="entry name" value="ACYL-COA DEHYDROGENASE FADE28"/>
    <property type="match status" value="1"/>
</dbReference>
<evidence type="ECO:0000256" key="5">
    <source>
        <dbReference type="ARBA" id="ARBA00023002"/>
    </source>
</evidence>
<reference evidence="7 11" key="3">
    <citation type="submission" date="2021-02" db="EMBL/GenBank/DDBJ databases">
        <title>Complete Genome Sequence of Cupriavidus oxalaticus Strain Ox1, a Soil Oxalate-Degrading Species.</title>
        <authorList>
            <person name="Palmieri F."/>
            <person name="Udriet P."/>
            <person name="Deuasquier M."/>
            <person name="Beaudoing E."/>
            <person name="Johnson S.L."/>
            <person name="Davenport K.W."/>
            <person name="Chain P.S."/>
            <person name="Bindschedler S."/>
            <person name="Junier P."/>
        </authorList>
    </citation>
    <scope>NUCLEOTIDE SEQUENCE [LARGE SCALE GENOMIC DNA]</scope>
    <source>
        <strain evidence="7 11">Ox1</strain>
    </source>
</reference>
<reference evidence="8 10" key="2">
    <citation type="submission" date="2018-01" db="EMBL/GenBank/DDBJ databases">
        <authorList>
            <person name="Clerissi C."/>
        </authorList>
    </citation>
    <scope>NUCLEOTIDE SEQUENCE</scope>
    <source>
        <strain evidence="8">Cupriavidus oxalaticus LMG 2235</strain>
        <plasmid evidence="10">co2235_mp</plasmid>
    </source>
</reference>
<evidence type="ECO:0000259" key="6">
    <source>
        <dbReference type="Pfam" id="PF00441"/>
    </source>
</evidence>
<dbReference type="Gene3D" id="1.20.140.10">
    <property type="entry name" value="Butyryl-CoA Dehydrogenase, subunit A, domain 3"/>
    <property type="match status" value="1"/>
</dbReference>
<evidence type="ECO:0000256" key="3">
    <source>
        <dbReference type="ARBA" id="ARBA00022630"/>
    </source>
</evidence>
<dbReference type="EMBL" id="OGUS01000084">
    <property type="protein sequence ID" value="SPC07637.1"/>
    <property type="molecule type" value="Genomic_DNA"/>
</dbReference>
<evidence type="ECO:0000313" key="10">
    <source>
        <dbReference type="Proteomes" id="UP000256862"/>
    </source>
</evidence>
<dbReference type="EC" id="2.3.1.9" evidence="8"/>
<name>A0A375GJQ2_9BURK</name>
<dbReference type="Proteomes" id="UP000256862">
    <property type="component" value="Plasmid CO2235_mp"/>
</dbReference>
<keyword evidence="8" id="KW-0808">Transferase</keyword>
<comment type="cofactor">
    <cofactor evidence="1">
        <name>FAD</name>
        <dbReference type="ChEBI" id="CHEBI:57692"/>
    </cofactor>
</comment>
<evidence type="ECO:0000256" key="1">
    <source>
        <dbReference type="ARBA" id="ARBA00001974"/>
    </source>
</evidence>
<feature type="domain" description="Acyl-CoA dehydrogenase/oxidase C-terminal" evidence="6">
    <location>
        <begin position="183"/>
        <end position="311"/>
    </location>
</feature>